<keyword evidence="2" id="KW-0472">Membrane</keyword>
<accession>A0A2I1DF81</accession>
<dbReference type="Proteomes" id="UP000234254">
    <property type="component" value="Unassembled WGS sequence"/>
</dbReference>
<feature type="compositionally biased region" description="Basic and acidic residues" evidence="1">
    <location>
        <begin position="97"/>
        <end position="119"/>
    </location>
</feature>
<dbReference type="RefSeq" id="XP_024697115.1">
    <property type="nucleotide sequence ID" value="XM_024839203.1"/>
</dbReference>
<dbReference type="EMBL" id="MSFM01000001">
    <property type="protein sequence ID" value="PKY08521.1"/>
    <property type="molecule type" value="Genomic_DNA"/>
</dbReference>
<feature type="region of interest" description="Disordered" evidence="1">
    <location>
        <begin position="1"/>
        <end position="153"/>
    </location>
</feature>
<reference evidence="3" key="1">
    <citation type="submission" date="2016-12" db="EMBL/GenBank/DDBJ databases">
        <title>The genomes of Aspergillus section Nigri reveals drivers in fungal speciation.</title>
        <authorList>
            <consortium name="DOE Joint Genome Institute"/>
            <person name="Vesth T.C."/>
            <person name="Nybo J."/>
            <person name="Theobald S."/>
            <person name="Brandl J."/>
            <person name="Frisvad J.C."/>
            <person name="Nielsen K.F."/>
            <person name="Lyhne E.K."/>
            <person name="Kogle M.E."/>
            <person name="Kuo A."/>
            <person name="Riley R."/>
            <person name="Clum A."/>
            <person name="Nolan M."/>
            <person name="Lipzen A."/>
            <person name="Salamov A."/>
            <person name="Henrissat B."/>
            <person name="Wiebenga A."/>
            <person name="De vries R.P."/>
            <person name="Grigoriev I.V."/>
            <person name="Mortensen U.H."/>
            <person name="Andersen M.R."/>
            <person name="Baker S.E."/>
        </authorList>
    </citation>
    <scope>NUCLEOTIDE SEQUENCE</scope>
    <source>
        <strain evidence="3">IBT 28561</strain>
    </source>
</reference>
<gene>
    <name evidence="3" type="ORF">P168DRAFT_308493</name>
</gene>
<proteinExistence type="predicted"/>
<keyword evidence="4" id="KW-1185">Reference proteome</keyword>
<name>A0A2I1DF81_ASPC2</name>
<dbReference type="OrthoDB" id="5383338at2759"/>
<evidence type="ECO:0000313" key="3">
    <source>
        <dbReference type="EMBL" id="PKY08521.1"/>
    </source>
</evidence>
<sequence length="649" mass="70949">MSQFQLFPPASPAKVAKNPFRRGNKKPTTTPVSGASIPLDEFNGKDSGAEAVFVAITEGKNNATPPPEARVSRPATASTPESVHAPRSSGSQPRPSQQDKPRHDVPIFEDFRSVTHSEDDVSSYSRKSLPKPGSPGNPIRSMFPRYNPDLPLNQQQYYPQTVDRPTRSASRPKNLTLSPASEIDRSLGPKTVPASVLNFPMSMLEPAEAQYPSSEELNSLWDAANGQRPQNIKPFNLHMTRANSATFLFGDPESPFYTMQTFSTNEMSVTRSNPSRPNSNIPVMTLKIEDRQRRKPPNDGLVSLLFSRLAAMLAIDQAEESAKARRLNPAEAAELEAHALRRAAAQESCRLSWNSEKQVYELYHPSLSKPPPPALVGAAGIPLSPMRSRYAGILHITVSTPSNDSKHHQQPPVILVTTPLPANSAETGNMVATPRTSTLPLTDADEPLASLDLGTMSLSISAAAIIATVPSLYAIDSLVTAMLAVAISDETTNPVLADMELFDPHKPQSIQSPASEPGTMYKGKLVATLAEREDALEGSDLISQVKAQQSENASGQKKWFRSWSRLSKPTKPQRKKNQKVVVEEFDLEKYGQFGQGSSRQGEKLPGVTRGILRILFFGLDMIVRGLTMVVKIVAWLLVSLTRCFTSEKF</sequence>
<dbReference type="AlphaFoldDB" id="A0A2I1DF81"/>
<evidence type="ECO:0000256" key="1">
    <source>
        <dbReference type="SAM" id="MobiDB-lite"/>
    </source>
</evidence>
<keyword evidence="2" id="KW-0812">Transmembrane</keyword>
<comment type="caution">
    <text evidence="3">The sequence shown here is derived from an EMBL/GenBank/DDBJ whole genome shotgun (WGS) entry which is preliminary data.</text>
</comment>
<evidence type="ECO:0000313" key="4">
    <source>
        <dbReference type="Proteomes" id="UP000234254"/>
    </source>
</evidence>
<dbReference type="GeneID" id="36546727"/>
<feature type="transmembrane region" description="Helical" evidence="2">
    <location>
        <begin position="614"/>
        <end position="638"/>
    </location>
</feature>
<evidence type="ECO:0000256" key="2">
    <source>
        <dbReference type="SAM" id="Phobius"/>
    </source>
</evidence>
<dbReference type="VEuPathDB" id="FungiDB:P168DRAFT_308493"/>
<evidence type="ECO:0008006" key="5">
    <source>
        <dbReference type="Google" id="ProtNLM"/>
    </source>
</evidence>
<organism evidence="3 4">
    <name type="scientific">Aspergillus campestris (strain IBT 28561)</name>
    <dbReference type="NCBI Taxonomy" id="1392248"/>
    <lineage>
        <taxon>Eukaryota</taxon>
        <taxon>Fungi</taxon>
        <taxon>Dikarya</taxon>
        <taxon>Ascomycota</taxon>
        <taxon>Pezizomycotina</taxon>
        <taxon>Eurotiomycetes</taxon>
        <taxon>Eurotiomycetidae</taxon>
        <taxon>Eurotiales</taxon>
        <taxon>Aspergillaceae</taxon>
        <taxon>Aspergillus</taxon>
        <taxon>Aspergillus subgen. Circumdati</taxon>
    </lineage>
</organism>
<keyword evidence="2" id="KW-1133">Transmembrane helix</keyword>
<feature type="compositionally biased region" description="Low complexity" evidence="1">
    <location>
        <begin position="86"/>
        <end position="96"/>
    </location>
</feature>
<protein>
    <recommendedName>
        <fullName evidence="5">Proline-rich protein</fullName>
    </recommendedName>
</protein>